<accession>A0A3B6LIH8</accession>
<dbReference type="EnsemblPlants" id="TraesCS5B02G114200.1">
    <property type="protein sequence ID" value="TraesCS5B02G114200.1"/>
    <property type="gene ID" value="TraesCS5B02G114200"/>
</dbReference>
<protein>
    <submittedName>
        <fullName evidence="2">Uncharacterized protein</fullName>
    </submittedName>
</protein>
<keyword evidence="3" id="KW-1185">Reference proteome</keyword>
<organism evidence="2">
    <name type="scientific">Triticum aestivum</name>
    <name type="common">Wheat</name>
    <dbReference type="NCBI Taxonomy" id="4565"/>
    <lineage>
        <taxon>Eukaryota</taxon>
        <taxon>Viridiplantae</taxon>
        <taxon>Streptophyta</taxon>
        <taxon>Embryophyta</taxon>
        <taxon>Tracheophyta</taxon>
        <taxon>Spermatophyta</taxon>
        <taxon>Magnoliopsida</taxon>
        <taxon>Liliopsida</taxon>
        <taxon>Poales</taxon>
        <taxon>Poaceae</taxon>
        <taxon>BOP clade</taxon>
        <taxon>Pooideae</taxon>
        <taxon>Triticodae</taxon>
        <taxon>Triticeae</taxon>
        <taxon>Triticinae</taxon>
        <taxon>Triticum</taxon>
    </lineage>
</organism>
<dbReference type="Gramene" id="TraesCS5B03G0306800.3">
    <property type="protein sequence ID" value="TraesCS5B03G0306800.3.CDS"/>
    <property type="gene ID" value="TraesCS5B03G0306800"/>
</dbReference>
<name>A0A3B6LIH8_WHEAT</name>
<dbReference type="Gramene" id="TraesCS5B02G114200.1">
    <property type="protein sequence ID" value="TraesCS5B02G114200.1"/>
    <property type="gene ID" value="TraesCS5B02G114200"/>
</dbReference>
<sequence length="309" mass="33393">MEEYSTRCLPLIPPITLIPPCQFLPYQKSLPLPGETHAAVRSHHQPLLRLSLSLSLYLAISLSLSLHAHVTQCVLDRRNRMSPLCHVSFRCQNNRRRSRRPTEVSRTSAYPSNLSSSPRCVENTAVVALDLVTPAPSGVAVPAGKLKAATAGVGCPGAVGNMHVLGDIGNVVHATARSSTDPATGPAWINRPIIRRFSAQLLKKAQADPSKNGVELILNSSSSAGNPEAPFAVTRRLIGTGRTPTLMHRLPSPSAASMLGCCPMDAFTTPLQPTLLPFTLWLSFRHDFDSLPYCHHAALANFSLYMQGN</sequence>
<evidence type="ECO:0000313" key="2">
    <source>
        <dbReference type="EnsemblPlants" id="TraesCS5B02G114200.1"/>
    </source>
</evidence>
<feature type="region of interest" description="Disordered" evidence="1">
    <location>
        <begin position="96"/>
        <end position="117"/>
    </location>
</feature>
<proteinExistence type="predicted"/>
<evidence type="ECO:0000256" key="1">
    <source>
        <dbReference type="SAM" id="MobiDB-lite"/>
    </source>
</evidence>
<dbReference type="Proteomes" id="UP000019116">
    <property type="component" value="Chromosome 5B"/>
</dbReference>
<reference evidence="2" key="1">
    <citation type="submission" date="2018-08" db="EMBL/GenBank/DDBJ databases">
        <authorList>
            <person name="Rossello M."/>
        </authorList>
    </citation>
    <scope>NUCLEOTIDE SEQUENCE [LARGE SCALE GENOMIC DNA]</scope>
    <source>
        <strain evidence="2">cv. Chinese Spring</strain>
    </source>
</reference>
<dbReference type="Gramene" id="TraesROB_scaffold_003134_01G000300.1">
    <property type="protein sequence ID" value="TraesROB_scaffold_003134_01G000300.1"/>
    <property type="gene ID" value="TraesROB_scaffold_003134_01G000300"/>
</dbReference>
<evidence type="ECO:0000313" key="3">
    <source>
        <dbReference type="Proteomes" id="UP000019116"/>
    </source>
</evidence>
<dbReference type="AlphaFoldDB" id="A0A3B6LIH8"/>
<reference evidence="2" key="2">
    <citation type="submission" date="2018-10" db="UniProtKB">
        <authorList>
            <consortium name="EnsemblPlants"/>
        </authorList>
    </citation>
    <scope>IDENTIFICATION</scope>
</reference>